<evidence type="ECO:0000313" key="2">
    <source>
        <dbReference type="EMBL" id="MBM3224767.1"/>
    </source>
</evidence>
<comment type="caution">
    <text evidence="2">The sequence shown here is derived from an EMBL/GenBank/DDBJ whole genome shotgun (WGS) entry which is preliminary data.</text>
</comment>
<dbReference type="AlphaFoldDB" id="A0A937W3X7"/>
<feature type="transmembrane region" description="Helical" evidence="1">
    <location>
        <begin position="20"/>
        <end position="40"/>
    </location>
</feature>
<sequence>MFQKGTNRFPAFWVLLPAHIYLVLVGGVSQFTLGMCYWIFPRLGGGTSRGNTRLAWGSYVLLNAALGLVILHPLIEILWGDLAASVAFAGAGVFQSLAALAFVRHIWPRIRPSTLQPRVTH</sequence>
<dbReference type="InterPro" id="IPR036927">
    <property type="entry name" value="Cyt_c_oxase-like_su1_sf"/>
</dbReference>
<dbReference type="Gene3D" id="1.20.210.10">
    <property type="entry name" value="Cytochrome c oxidase-like, subunit I domain"/>
    <property type="match status" value="1"/>
</dbReference>
<protein>
    <submittedName>
        <fullName evidence="2">Uncharacterized protein</fullName>
    </submittedName>
</protein>
<organism evidence="2 3">
    <name type="scientific">Tectimicrobiota bacterium</name>
    <dbReference type="NCBI Taxonomy" id="2528274"/>
    <lineage>
        <taxon>Bacteria</taxon>
        <taxon>Pseudomonadati</taxon>
        <taxon>Nitrospinota/Tectimicrobiota group</taxon>
        <taxon>Candidatus Tectimicrobiota</taxon>
    </lineage>
</organism>
<feature type="transmembrane region" description="Helical" evidence="1">
    <location>
        <begin position="77"/>
        <end position="103"/>
    </location>
</feature>
<keyword evidence="1" id="KW-0812">Transmembrane</keyword>
<evidence type="ECO:0000256" key="1">
    <source>
        <dbReference type="SAM" id="Phobius"/>
    </source>
</evidence>
<feature type="transmembrane region" description="Helical" evidence="1">
    <location>
        <begin position="52"/>
        <end position="71"/>
    </location>
</feature>
<dbReference type="Proteomes" id="UP000712673">
    <property type="component" value="Unassembled WGS sequence"/>
</dbReference>
<name>A0A937W3X7_UNCTE</name>
<accession>A0A937W3X7</accession>
<dbReference type="EMBL" id="VGLS01000400">
    <property type="protein sequence ID" value="MBM3224767.1"/>
    <property type="molecule type" value="Genomic_DNA"/>
</dbReference>
<keyword evidence="1" id="KW-0472">Membrane</keyword>
<gene>
    <name evidence="2" type="ORF">FJZ47_13310</name>
</gene>
<reference evidence="2" key="1">
    <citation type="submission" date="2019-03" db="EMBL/GenBank/DDBJ databases">
        <title>Lake Tanganyika Metagenome-Assembled Genomes (MAGs).</title>
        <authorList>
            <person name="Tran P."/>
        </authorList>
    </citation>
    <scope>NUCLEOTIDE SEQUENCE</scope>
    <source>
        <strain evidence="2">K_DeepCast_65m_m2_066</strain>
    </source>
</reference>
<dbReference type="SUPFAM" id="SSF81442">
    <property type="entry name" value="Cytochrome c oxidase subunit I-like"/>
    <property type="match status" value="1"/>
</dbReference>
<keyword evidence="1" id="KW-1133">Transmembrane helix</keyword>
<evidence type="ECO:0000313" key="3">
    <source>
        <dbReference type="Proteomes" id="UP000712673"/>
    </source>
</evidence>
<proteinExistence type="predicted"/>